<evidence type="ECO:0000313" key="3">
    <source>
        <dbReference type="Proteomes" id="UP000680714"/>
    </source>
</evidence>
<dbReference type="Proteomes" id="UP000680714">
    <property type="component" value="Unassembled WGS sequence"/>
</dbReference>
<evidence type="ECO:0000313" key="2">
    <source>
        <dbReference type="EMBL" id="MBR9973937.1"/>
    </source>
</evidence>
<dbReference type="EMBL" id="JAGTUF010000060">
    <property type="protein sequence ID" value="MBR9973937.1"/>
    <property type="molecule type" value="Genomic_DNA"/>
</dbReference>
<evidence type="ECO:0008006" key="4">
    <source>
        <dbReference type="Google" id="ProtNLM"/>
    </source>
</evidence>
<feature type="transmembrane region" description="Helical" evidence="1">
    <location>
        <begin position="43"/>
        <end position="62"/>
    </location>
</feature>
<organism evidence="2 3">
    <name type="scientific">Magnetospirillum sulfuroxidans</name>
    <dbReference type="NCBI Taxonomy" id="611300"/>
    <lineage>
        <taxon>Bacteria</taxon>
        <taxon>Pseudomonadati</taxon>
        <taxon>Pseudomonadota</taxon>
        <taxon>Alphaproteobacteria</taxon>
        <taxon>Rhodospirillales</taxon>
        <taxon>Rhodospirillaceae</taxon>
        <taxon>Magnetospirillum</taxon>
    </lineage>
</organism>
<protein>
    <recommendedName>
        <fullName evidence="4">MFS transporter</fullName>
    </recommendedName>
</protein>
<dbReference type="RefSeq" id="WP_211552122.1">
    <property type="nucleotide sequence ID" value="NZ_JAGTUF010000060.1"/>
</dbReference>
<accession>A0ABS5IHR2</accession>
<keyword evidence="1" id="KW-0472">Membrane</keyword>
<reference evidence="2 3" key="1">
    <citation type="submission" date="2021-04" db="EMBL/GenBank/DDBJ databases">
        <title>Magnetospirillum sulfuroxidans sp. nov., a facultative chemolithoautotrophic sulfur-oxidizing alphaproteobacterium isolated from freshwater sediment and proposals for Paramagetospirillum gen. nov., and Magnetospirillaceae fam. nov.</title>
        <authorList>
            <person name="Koziaeva V."/>
            <person name="Geelhoed J.S."/>
            <person name="Sorokin D.Y."/>
            <person name="Grouzdev D.S."/>
        </authorList>
    </citation>
    <scope>NUCLEOTIDE SEQUENCE [LARGE SCALE GENOMIC DNA]</scope>
    <source>
        <strain evidence="2 3">J10</strain>
    </source>
</reference>
<sequence length="72" mass="7582">LAQTRTVQGAQVALGGGAIVATAMEAANQVRDVLPIIDAIRQYSPWLVLAAVAIGIGIMVWARIDDRAQGLR</sequence>
<keyword evidence="1" id="KW-0812">Transmembrane</keyword>
<comment type="caution">
    <text evidence="2">The sequence shown here is derived from an EMBL/GenBank/DDBJ whole genome shotgun (WGS) entry which is preliminary data.</text>
</comment>
<evidence type="ECO:0000256" key="1">
    <source>
        <dbReference type="SAM" id="Phobius"/>
    </source>
</evidence>
<name>A0ABS5IHR2_9PROT</name>
<keyword evidence="1" id="KW-1133">Transmembrane helix</keyword>
<proteinExistence type="predicted"/>
<keyword evidence="3" id="KW-1185">Reference proteome</keyword>
<feature type="non-terminal residue" evidence="2">
    <location>
        <position position="1"/>
    </location>
</feature>
<gene>
    <name evidence="2" type="ORF">KEC16_19650</name>
</gene>